<evidence type="ECO:0000256" key="1">
    <source>
        <dbReference type="ARBA" id="ARBA00022737"/>
    </source>
</evidence>
<dbReference type="SMART" id="SM00386">
    <property type="entry name" value="HAT"/>
    <property type="match status" value="3"/>
</dbReference>
<dbReference type="PROSITE" id="PS50005">
    <property type="entry name" value="TPR"/>
    <property type="match status" value="4"/>
</dbReference>
<dbReference type="PANTHER" id="PTHR44186:SF1">
    <property type="entry name" value="BARDET-BIEDL SYNDROME 4 PROTEIN"/>
    <property type="match status" value="1"/>
</dbReference>
<evidence type="ECO:0000256" key="2">
    <source>
        <dbReference type="ARBA" id="ARBA00022803"/>
    </source>
</evidence>
<evidence type="ECO:0000256" key="3">
    <source>
        <dbReference type="PROSITE-ProRule" id="PRU00339"/>
    </source>
</evidence>
<evidence type="ECO:0000313" key="4">
    <source>
        <dbReference type="EMBL" id="QCT94150.1"/>
    </source>
</evidence>
<evidence type="ECO:0000313" key="5">
    <source>
        <dbReference type="Proteomes" id="UP000306825"/>
    </source>
</evidence>
<keyword evidence="5" id="KW-1185">Reference proteome</keyword>
<proteinExistence type="predicted"/>
<dbReference type="Proteomes" id="UP000306825">
    <property type="component" value="Chromosome"/>
</dbReference>
<dbReference type="PANTHER" id="PTHR44186">
    <property type="match status" value="1"/>
</dbReference>
<reference evidence="4 5" key="1">
    <citation type="submission" date="2019-05" db="EMBL/GenBank/DDBJ databases">
        <title>A comparative analysis of the Nautiliaceae.</title>
        <authorList>
            <person name="Grosche A."/>
            <person name="Smedile F."/>
            <person name="Vetriani C."/>
        </authorList>
    </citation>
    <scope>NUCLEOTIDE SEQUENCE [LARGE SCALE GENOMIC DNA]</scope>
    <source>
        <strain evidence="4 5">TB-2</strain>
    </source>
</reference>
<feature type="repeat" description="TPR" evidence="3">
    <location>
        <begin position="354"/>
        <end position="387"/>
    </location>
</feature>
<sequence length="1118" mass="133631">MKKISFLLLTNLLFAQLDIDINSIKQYINQHPNDIKNRLIIAKYYLKKGDLNLSKKYINEVLQIDPNNKLAKGLQNQIIYLKKYNTIKNTNNIHTQIKSYYANNKYTKLLNLYKTIKNANQLSLLSDNELLLIARVAMWEGKYNLSLQILNKIKNKKNLDYYEIAAYDYYYLGKYNEAKKYFSILYKTTNNKEYLEKLINIYFYLNDTNKIKQILLSIKRMFPDIAQKYEQKLKNLEQKEINNLYKNYKQNPSFHTLEPLVIRLYNTNKNEAFAIIENFLKNHPNNKKAQLLYAKLLSWNGDNQKALDFLRKNNIEDLDAKLLIGKILAWQGEYNKALIYLSDVYNNGNNLQKYNAQKMIGYIYLWENKKDKAKKIFKSLLKSNPNDKEILEELMLLNGNIKPLIKKYKTLLNKNPDNYNFILKLANLYYLDKNYDKAIYYYEKYLKKHPENIEIYKTLADLYLEKKDFYKGFGYFEYYANYKNTKKSYYQLAQRYYWNGFNKEALDVLNNLLKTYPNFENAILLKAKILKINPRYVNTNSAVNIQNYFDSKSQQLKALGLRAYFGNLYETAIEYFKEYLFLKPNDYDIREKYAYALEYNKEYKKAAGEFYLLMWYKKTPLIEYHYAYNLQKIGQTQKAKKIYEKLLNEVPKPIPEYIKTFLNDWKKAWESMNFEKYASYYDKKIRNNTFWRLKKQSIFKKASFISVGIYDPIMIYHKDNIYKIKFFQVYASKVKKDKGYKTLTLKCKNSTCVIIKEKWEPGKYIPFNPKNSLEFYIKQNLEKIKKNSKIKQNIALKKETNINPNKVIIVPGLKRDILPISKVLTNINLKKVNIKQTKKYIKKQLGKKKFWKINVNIDYFKDNQKVSMLTENLELQKEIKYNLSIYSFFKNYKLKQNNESKKGNLYGIGIKKTLFSFDIFNDNSGKKSFIGWHFKYKLLKNIIFNLNKTNLVYSRKSICSSNHSKIKAELTSYTKLTPFKDLWWSVSYEKIDDNNNVFTPQFDIDLLKIYNAKLFFSGWYQFNSKQTDCYYSPKKTDTNILGIKYSKLLKQNLTFSTKMGYGYSFFDKSFIYDLKAGLEYDKNNFNTNLQCKYSNTNPTKNTNDYKSYECIINARYLW</sequence>
<dbReference type="Gene3D" id="1.25.40.10">
    <property type="entry name" value="Tetratricopeptide repeat domain"/>
    <property type="match status" value="4"/>
</dbReference>
<feature type="repeat" description="TPR" evidence="3">
    <location>
        <begin position="553"/>
        <end position="586"/>
    </location>
</feature>
<dbReference type="RefSeq" id="WP_138323034.1">
    <property type="nucleotide sequence ID" value="NZ_CP040463.1"/>
</dbReference>
<keyword evidence="2 3" id="KW-0802">TPR repeat</keyword>
<dbReference type="InterPro" id="IPR003107">
    <property type="entry name" value="HAT"/>
</dbReference>
<feature type="repeat" description="TPR" evidence="3">
    <location>
        <begin position="35"/>
        <end position="68"/>
    </location>
</feature>
<dbReference type="InterPro" id="IPR011990">
    <property type="entry name" value="TPR-like_helical_dom_sf"/>
</dbReference>
<dbReference type="SUPFAM" id="SSF48452">
    <property type="entry name" value="TPR-like"/>
    <property type="match status" value="3"/>
</dbReference>
<accession>A0ABX5V789</accession>
<dbReference type="SMART" id="SM00028">
    <property type="entry name" value="TPR"/>
    <property type="match status" value="6"/>
</dbReference>
<dbReference type="EMBL" id="CP040463">
    <property type="protein sequence ID" value="QCT94150.1"/>
    <property type="molecule type" value="Genomic_DNA"/>
</dbReference>
<gene>
    <name evidence="4" type="ORF">FE773_02850</name>
</gene>
<organism evidence="4 5">
    <name type="scientific">Caminibacter mediatlanticus TB-2</name>
    <dbReference type="NCBI Taxonomy" id="391592"/>
    <lineage>
        <taxon>Bacteria</taxon>
        <taxon>Pseudomonadati</taxon>
        <taxon>Campylobacterota</taxon>
        <taxon>Epsilonproteobacteria</taxon>
        <taxon>Nautiliales</taxon>
        <taxon>Nautiliaceae</taxon>
        <taxon>Caminibacter</taxon>
    </lineage>
</organism>
<protein>
    <submittedName>
        <fullName evidence="4">Tetratricopeptide repeat protein</fullName>
    </submittedName>
</protein>
<dbReference type="Pfam" id="PF13432">
    <property type="entry name" value="TPR_16"/>
    <property type="match status" value="1"/>
</dbReference>
<name>A0ABX5V789_9BACT</name>
<keyword evidence="1" id="KW-0677">Repeat</keyword>
<dbReference type="InterPro" id="IPR019734">
    <property type="entry name" value="TPR_rpt"/>
</dbReference>
<feature type="repeat" description="TPR" evidence="3">
    <location>
        <begin position="419"/>
        <end position="452"/>
    </location>
</feature>
<dbReference type="Pfam" id="PF13174">
    <property type="entry name" value="TPR_6"/>
    <property type="match status" value="3"/>
</dbReference>